<accession>A0A517VY59</accession>
<proteinExistence type="predicted"/>
<evidence type="ECO:0000313" key="2">
    <source>
        <dbReference type="EMBL" id="QDU09174.1"/>
    </source>
</evidence>
<name>A0A517VY59_9PLAN</name>
<protein>
    <submittedName>
        <fullName evidence="1">Uncharacterized protein</fullName>
    </submittedName>
</protein>
<evidence type="ECO:0000313" key="4">
    <source>
        <dbReference type="Proteomes" id="UP000318704"/>
    </source>
</evidence>
<gene>
    <name evidence="1" type="ORF">V144x_34190</name>
    <name evidence="2" type="ORF">V202x_25460</name>
</gene>
<organism evidence="1 4">
    <name type="scientific">Gimesia aquarii</name>
    <dbReference type="NCBI Taxonomy" id="2527964"/>
    <lineage>
        <taxon>Bacteria</taxon>
        <taxon>Pseudomonadati</taxon>
        <taxon>Planctomycetota</taxon>
        <taxon>Planctomycetia</taxon>
        <taxon>Planctomycetales</taxon>
        <taxon>Planctomycetaceae</taxon>
        <taxon>Gimesia</taxon>
    </lineage>
</organism>
<evidence type="ECO:0000313" key="1">
    <source>
        <dbReference type="EMBL" id="QDT97936.1"/>
    </source>
</evidence>
<dbReference type="Proteomes" id="UP000318384">
    <property type="component" value="Chromosome"/>
</dbReference>
<sequence length="33" mass="3396">MDGYPLGLPAGVAGGLSGKYINHNRANVAVNRI</sequence>
<dbReference type="Proteomes" id="UP000318704">
    <property type="component" value="Chromosome"/>
</dbReference>
<evidence type="ECO:0000313" key="3">
    <source>
        <dbReference type="Proteomes" id="UP000318384"/>
    </source>
</evidence>
<keyword evidence="3" id="KW-1185">Reference proteome</keyword>
<dbReference type="AlphaFoldDB" id="A0A517VY59"/>
<dbReference type="EMBL" id="CP037422">
    <property type="protein sequence ID" value="QDU09174.1"/>
    <property type="molecule type" value="Genomic_DNA"/>
</dbReference>
<accession>A0A517WVA0</accession>
<reference evidence="3 4" key="1">
    <citation type="submission" date="2019-03" db="EMBL/GenBank/DDBJ databases">
        <title>Deep-cultivation of Planctomycetes and their phenomic and genomic characterization uncovers novel biology.</title>
        <authorList>
            <person name="Wiegand S."/>
            <person name="Jogler M."/>
            <person name="Boedeker C."/>
            <person name="Pinto D."/>
            <person name="Vollmers J."/>
            <person name="Rivas-Marin E."/>
            <person name="Kohn T."/>
            <person name="Peeters S.H."/>
            <person name="Heuer A."/>
            <person name="Rast P."/>
            <person name="Oberbeckmann S."/>
            <person name="Bunk B."/>
            <person name="Jeske O."/>
            <person name="Meyerdierks A."/>
            <person name="Storesund J.E."/>
            <person name="Kallscheuer N."/>
            <person name="Luecker S."/>
            <person name="Lage O.M."/>
            <person name="Pohl T."/>
            <person name="Merkel B.J."/>
            <person name="Hornburger P."/>
            <person name="Mueller R.-W."/>
            <person name="Bruemmer F."/>
            <person name="Labrenz M."/>
            <person name="Spormann A.M."/>
            <person name="Op den Camp H."/>
            <person name="Overmann J."/>
            <person name="Amann R."/>
            <person name="Jetten M.S.M."/>
            <person name="Mascher T."/>
            <person name="Medema M.H."/>
            <person name="Devos D.P."/>
            <person name="Kaster A.-K."/>
            <person name="Ovreas L."/>
            <person name="Rohde M."/>
            <person name="Galperin M.Y."/>
            <person name="Jogler C."/>
        </authorList>
    </citation>
    <scope>NUCLEOTIDE SEQUENCE [LARGE SCALE GENOMIC DNA]</scope>
    <source>
        <strain evidence="1 4">V144</strain>
        <strain evidence="2 3">V202</strain>
    </source>
</reference>
<dbReference type="KEGG" id="gaw:V144x_34190"/>
<dbReference type="EMBL" id="CP037920">
    <property type="protein sequence ID" value="QDT97936.1"/>
    <property type="molecule type" value="Genomic_DNA"/>
</dbReference>